<reference evidence="2 3" key="1">
    <citation type="submission" date="2015-01" db="EMBL/GenBank/DDBJ databases">
        <title>The Genome Sequence of Exophiala xenobiotica CBS118157.</title>
        <authorList>
            <consortium name="The Broad Institute Genomics Platform"/>
            <person name="Cuomo C."/>
            <person name="de Hoog S."/>
            <person name="Gorbushina A."/>
            <person name="Stielow B."/>
            <person name="Teixiera M."/>
            <person name="Abouelleil A."/>
            <person name="Chapman S.B."/>
            <person name="Priest M."/>
            <person name="Young S.K."/>
            <person name="Wortman J."/>
            <person name="Nusbaum C."/>
            <person name="Birren B."/>
        </authorList>
    </citation>
    <scope>NUCLEOTIDE SEQUENCE [LARGE SCALE GENOMIC DNA]</scope>
    <source>
        <strain evidence="2 3">CBS 118157</strain>
    </source>
</reference>
<dbReference type="AlphaFoldDB" id="A0A0D2EJV2"/>
<organism evidence="2 3">
    <name type="scientific">Exophiala xenobiotica</name>
    <dbReference type="NCBI Taxonomy" id="348802"/>
    <lineage>
        <taxon>Eukaryota</taxon>
        <taxon>Fungi</taxon>
        <taxon>Dikarya</taxon>
        <taxon>Ascomycota</taxon>
        <taxon>Pezizomycotina</taxon>
        <taxon>Eurotiomycetes</taxon>
        <taxon>Chaetothyriomycetidae</taxon>
        <taxon>Chaetothyriales</taxon>
        <taxon>Herpotrichiellaceae</taxon>
        <taxon>Exophiala</taxon>
    </lineage>
</organism>
<dbReference type="Pfam" id="PF14420">
    <property type="entry name" value="Clr5"/>
    <property type="match status" value="1"/>
</dbReference>
<feature type="domain" description="Clr5" evidence="1">
    <location>
        <begin position="11"/>
        <end position="60"/>
    </location>
</feature>
<name>A0A0D2EJV2_9EURO</name>
<dbReference type="GeneID" id="25326346"/>
<protein>
    <recommendedName>
        <fullName evidence="1">Clr5 domain-containing protein</fullName>
    </recommendedName>
</protein>
<dbReference type="HOGENOM" id="CLU_024800_0_0_1"/>
<dbReference type="Gene3D" id="1.25.40.10">
    <property type="entry name" value="Tetratricopeptide repeat domain"/>
    <property type="match status" value="1"/>
</dbReference>
<accession>A0A0D2EJV2</accession>
<dbReference type="OrthoDB" id="4115389at2759"/>
<dbReference type="Proteomes" id="UP000054342">
    <property type="component" value="Unassembled WGS sequence"/>
</dbReference>
<dbReference type="SUPFAM" id="SSF48452">
    <property type="entry name" value="TPR-like"/>
    <property type="match status" value="1"/>
</dbReference>
<keyword evidence="3" id="KW-1185">Reference proteome</keyword>
<dbReference type="RefSeq" id="XP_013316292.1">
    <property type="nucleotide sequence ID" value="XM_013460838.1"/>
</dbReference>
<proteinExistence type="predicted"/>
<dbReference type="EMBL" id="KN847319">
    <property type="protein sequence ID" value="KIW55708.1"/>
    <property type="molecule type" value="Genomic_DNA"/>
</dbReference>
<gene>
    <name evidence="2" type="ORF">PV05_04438</name>
</gene>
<dbReference type="InterPro" id="IPR011990">
    <property type="entry name" value="TPR-like_helical_dom_sf"/>
</dbReference>
<dbReference type="InterPro" id="IPR025676">
    <property type="entry name" value="Clr5_dom"/>
</dbReference>
<evidence type="ECO:0000313" key="2">
    <source>
        <dbReference type="EMBL" id="KIW55708.1"/>
    </source>
</evidence>
<evidence type="ECO:0000313" key="3">
    <source>
        <dbReference type="Proteomes" id="UP000054342"/>
    </source>
</evidence>
<sequence>MVSPKAPCHPREVWESWKVTIAQMYLRENKTCAEIRTHLLGQSFHCSERQIKNRLSEWKFECKKTPSQHYLAMLVVADAYPADGYEIMFDVPKRHDREFFSLKKIKKECDRVRKKCLKERARFLPPSLEEAQRILQDANIRVTRGTTGTQPVFQPCVCHEGNDPYCYWGDCSSGTRRSSVDGWGLSFDENSWACQVPEPIAPSPTYCSSPSIISTHMYSPSRVNTPCTGFSDDKLHASSVLSNGTEDTGNLSVHNTCENISYTPPLDDSEPLSDSAEFSCTELSTDPGQVAPLESVYHPRPRSLYAALVRKPKLSSPSASVCEEEPMRDFDLSQVLDTNDSEEGNGHVDIGGPWRWRKDNKDFHIMNACRWAAPYYWQCSGVSADPTTLELNKRQSMHILRQSLREDNNQLYPCLAWVLSVLGSQNRMAELKDFISTSCTIIDNDPEMQKSYTFAVPFHYAFAFATYDYTQMDHWGKELPRAYTEVRNRWGERHPNSLVVAHFYAWHALHSRQFDEAITLLRRCLPICEKVMGSHNLVTINCLTIMSRALEKTQNIRWAIAYLQSALNRFVGERPDLEKLRLILVQRLAMIQLRHTDDLYSAEQNLLEVLCCRGFLSGLDKKETWSTIHQLAELFFTTGRMEQGYALIDYCTKHLNWQRDQDHNWYHFPAEESPDPPWWWPLEIYEATGLMTFHLFD</sequence>
<evidence type="ECO:0000259" key="1">
    <source>
        <dbReference type="Pfam" id="PF14420"/>
    </source>
</evidence>